<accession>A0A067DMH4</accession>
<dbReference type="EMBL" id="KK785332">
    <property type="protein sequence ID" value="KDO44073.1"/>
    <property type="molecule type" value="Genomic_DNA"/>
</dbReference>
<gene>
    <name evidence="1" type="ORF">CISIN_1g0027172mg</name>
</gene>
<protein>
    <submittedName>
        <fullName evidence="1">Uncharacterized protein</fullName>
    </submittedName>
</protein>
<sequence>MTTPLVHGNSYNAIPSMVVFR</sequence>
<name>A0A067DMH4_CITSI</name>
<organism evidence="1 2">
    <name type="scientific">Citrus sinensis</name>
    <name type="common">Sweet orange</name>
    <name type="synonym">Citrus aurantium var. sinensis</name>
    <dbReference type="NCBI Taxonomy" id="2711"/>
    <lineage>
        <taxon>Eukaryota</taxon>
        <taxon>Viridiplantae</taxon>
        <taxon>Streptophyta</taxon>
        <taxon>Embryophyta</taxon>
        <taxon>Tracheophyta</taxon>
        <taxon>Spermatophyta</taxon>
        <taxon>Magnoliopsida</taxon>
        <taxon>eudicotyledons</taxon>
        <taxon>Gunneridae</taxon>
        <taxon>Pentapetalae</taxon>
        <taxon>rosids</taxon>
        <taxon>malvids</taxon>
        <taxon>Sapindales</taxon>
        <taxon>Rutaceae</taxon>
        <taxon>Aurantioideae</taxon>
        <taxon>Citrus</taxon>
    </lineage>
</organism>
<reference evidence="1 2" key="1">
    <citation type="submission" date="2014-04" db="EMBL/GenBank/DDBJ databases">
        <authorList>
            <consortium name="International Citrus Genome Consortium"/>
            <person name="Gmitter F."/>
            <person name="Chen C."/>
            <person name="Farmerie W."/>
            <person name="Harkins T."/>
            <person name="Desany B."/>
            <person name="Mohiuddin M."/>
            <person name="Kodira C."/>
            <person name="Borodovsky M."/>
            <person name="Lomsadze A."/>
            <person name="Burns P."/>
            <person name="Jenkins J."/>
            <person name="Prochnik S."/>
            <person name="Shu S."/>
            <person name="Chapman J."/>
            <person name="Pitluck S."/>
            <person name="Schmutz J."/>
            <person name="Rokhsar D."/>
        </authorList>
    </citation>
    <scope>NUCLEOTIDE SEQUENCE</scope>
</reference>
<proteinExistence type="predicted"/>
<evidence type="ECO:0000313" key="2">
    <source>
        <dbReference type="Proteomes" id="UP000027120"/>
    </source>
</evidence>
<keyword evidence="2" id="KW-1185">Reference proteome</keyword>
<evidence type="ECO:0000313" key="1">
    <source>
        <dbReference type="EMBL" id="KDO44073.1"/>
    </source>
</evidence>
<dbReference type="AlphaFoldDB" id="A0A067DMH4"/>
<feature type="non-terminal residue" evidence="1">
    <location>
        <position position="21"/>
    </location>
</feature>
<dbReference type="Proteomes" id="UP000027120">
    <property type="component" value="Unassembled WGS sequence"/>
</dbReference>